<organism evidence="7 8">
    <name type="scientific">Celeribacter indicus</name>
    <dbReference type="NCBI Taxonomy" id="1208324"/>
    <lineage>
        <taxon>Bacteria</taxon>
        <taxon>Pseudomonadati</taxon>
        <taxon>Pseudomonadota</taxon>
        <taxon>Alphaproteobacteria</taxon>
        <taxon>Rhodobacterales</taxon>
        <taxon>Roseobacteraceae</taxon>
        <taxon>Celeribacter</taxon>
    </lineage>
</organism>
<name>A0A0B5E1D3_9RHOB</name>
<dbReference type="GO" id="GO:0006950">
    <property type="term" value="P:response to stress"/>
    <property type="evidence" value="ECO:0007669"/>
    <property type="project" value="UniProtKB-ARBA"/>
</dbReference>
<accession>A0A0B5E1D3</accession>
<dbReference type="InterPro" id="IPR021130">
    <property type="entry name" value="PRib-ATP_PPHydrolase-like"/>
</dbReference>
<dbReference type="InterPro" id="IPR048015">
    <property type="entry name" value="NTP-PPase_MazG-like_N"/>
</dbReference>
<dbReference type="SUPFAM" id="SSF101386">
    <property type="entry name" value="all-alpha NTP pyrophosphatases"/>
    <property type="match status" value="2"/>
</dbReference>
<keyword evidence="7" id="KW-0378">Hydrolase</keyword>
<dbReference type="GO" id="GO:0046052">
    <property type="term" value="P:UTP catabolic process"/>
    <property type="evidence" value="ECO:0007669"/>
    <property type="project" value="TreeGrafter"/>
</dbReference>
<dbReference type="AlphaFoldDB" id="A0A0B5E1D3"/>
<evidence type="ECO:0000256" key="4">
    <source>
        <dbReference type="ARBA" id="ARBA00074799"/>
    </source>
</evidence>
<evidence type="ECO:0000313" key="7">
    <source>
        <dbReference type="EMBL" id="AJE47205.1"/>
    </source>
</evidence>
<dbReference type="PANTHER" id="PTHR30522:SF0">
    <property type="entry name" value="NUCLEOSIDE TRIPHOSPHATE PYROPHOSPHOHYDROLASE"/>
    <property type="match status" value="1"/>
</dbReference>
<dbReference type="HOGENOM" id="CLU_038356_0_1_5"/>
<dbReference type="Gene3D" id="1.10.287.1080">
    <property type="entry name" value="MazG-like"/>
    <property type="match status" value="2"/>
</dbReference>
<dbReference type="CDD" id="cd11528">
    <property type="entry name" value="NTP-PPase_MazG_Nterm"/>
    <property type="match status" value="1"/>
</dbReference>
<dbReference type="GO" id="GO:0006203">
    <property type="term" value="P:dGTP catabolic process"/>
    <property type="evidence" value="ECO:0007669"/>
    <property type="project" value="TreeGrafter"/>
</dbReference>
<comment type="similarity">
    <text evidence="2">Belongs to the nucleoside triphosphate pyrophosphohydrolase family.</text>
</comment>
<dbReference type="InterPro" id="IPR011551">
    <property type="entry name" value="NTP_PyrPHydrolase_MazG"/>
</dbReference>
<dbReference type="GO" id="GO:0046081">
    <property type="term" value="P:dUTP catabolic process"/>
    <property type="evidence" value="ECO:0007669"/>
    <property type="project" value="TreeGrafter"/>
</dbReference>
<feature type="domain" description="NTP pyrophosphohydrolase MazG-like" evidence="6">
    <location>
        <begin position="48"/>
        <end position="121"/>
    </location>
</feature>
<evidence type="ECO:0000256" key="5">
    <source>
        <dbReference type="SAM" id="MobiDB-lite"/>
    </source>
</evidence>
<protein>
    <recommendedName>
        <fullName evidence="4">Nucleoside triphosphate pyrophosphohydrolase</fullName>
        <ecNumber evidence="3">3.6.1.8</ecNumber>
    </recommendedName>
</protein>
<keyword evidence="8" id="KW-1185">Reference proteome</keyword>
<dbReference type="Proteomes" id="UP000031521">
    <property type="component" value="Chromosome"/>
</dbReference>
<reference evidence="7 8" key="1">
    <citation type="journal article" date="2014" name="Int. J. Syst. Evol. Microbiol.">
        <title>Celeribacter indicus sp. nov., a polycyclic aromatic hydrocarbon-degrading bacterium from deep-sea sediment and reclassification of Huaishuia halophila as Celeribacter halophilus comb. nov.</title>
        <authorList>
            <person name="Lai Q."/>
            <person name="Cao J."/>
            <person name="Yuan J."/>
            <person name="Li F."/>
            <person name="Shao Z."/>
        </authorList>
    </citation>
    <scope>NUCLEOTIDE SEQUENCE [LARGE SCALE GENOMIC DNA]</scope>
    <source>
        <strain evidence="7">P73</strain>
    </source>
</reference>
<dbReference type="Pfam" id="PF03819">
    <property type="entry name" value="MazG"/>
    <property type="match status" value="1"/>
</dbReference>
<dbReference type="FunFam" id="1.10.287.1080:FF:000001">
    <property type="entry name" value="Nucleoside triphosphate pyrophosphohydrolase"/>
    <property type="match status" value="1"/>
</dbReference>
<dbReference type="EC" id="3.6.1.8" evidence="3"/>
<dbReference type="InterPro" id="IPR004518">
    <property type="entry name" value="MazG-like_dom"/>
</dbReference>
<evidence type="ECO:0000256" key="1">
    <source>
        <dbReference type="ARBA" id="ARBA00052141"/>
    </source>
</evidence>
<gene>
    <name evidence="7" type="primary">mazG</name>
    <name evidence="7" type="ORF">P73_2490</name>
</gene>
<dbReference type="InterPro" id="IPR048011">
    <property type="entry name" value="NTP-PPase_MazG-like_C"/>
</dbReference>
<evidence type="ECO:0000256" key="3">
    <source>
        <dbReference type="ARBA" id="ARBA00066372"/>
    </source>
</evidence>
<dbReference type="EMBL" id="CP004393">
    <property type="protein sequence ID" value="AJE47205.1"/>
    <property type="molecule type" value="Genomic_DNA"/>
</dbReference>
<dbReference type="KEGG" id="cid:P73_2490"/>
<dbReference type="STRING" id="1208324.P73_2490"/>
<dbReference type="GO" id="GO:0046047">
    <property type="term" value="P:TTP catabolic process"/>
    <property type="evidence" value="ECO:0007669"/>
    <property type="project" value="TreeGrafter"/>
</dbReference>
<dbReference type="FunFam" id="1.10.287.1080:FF:000003">
    <property type="entry name" value="Nucleoside triphosphate pyrophosphohydrolase"/>
    <property type="match status" value="1"/>
</dbReference>
<feature type="region of interest" description="Disordered" evidence="5">
    <location>
        <begin position="277"/>
        <end position="300"/>
    </location>
</feature>
<dbReference type="CDD" id="cd11529">
    <property type="entry name" value="NTP-PPase_MazG_Cterm"/>
    <property type="match status" value="1"/>
</dbReference>
<dbReference type="Pfam" id="PF01503">
    <property type="entry name" value="PRA-PH"/>
    <property type="match status" value="1"/>
</dbReference>
<proteinExistence type="inferred from homology"/>
<evidence type="ECO:0000313" key="8">
    <source>
        <dbReference type="Proteomes" id="UP000031521"/>
    </source>
</evidence>
<comment type="catalytic activity">
    <reaction evidence="1">
        <text>ATP + H2O = AMP + diphosphate + H(+)</text>
        <dbReference type="Rhea" id="RHEA:14245"/>
        <dbReference type="ChEBI" id="CHEBI:15377"/>
        <dbReference type="ChEBI" id="CHEBI:15378"/>
        <dbReference type="ChEBI" id="CHEBI:30616"/>
        <dbReference type="ChEBI" id="CHEBI:33019"/>
        <dbReference type="ChEBI" id="CHEBI:456215"/>
        <dbReference type="EC" id="3.6.1.8"/>
    </reaction>
</comment>
<dbReference type="NCBIfam" id="NF007113">
    <property type="entry name" value="PRK09562.1"/>
    <property type="match status" value="1"/>
</dbReference>
<dbReference type="NCBIfam" id="TIGR00444">
    <property type="entry name" value="mazG"/>
    <property type="match status" value="1"/>
</dbReference>
<evidence type="ECO:0000259" key="6">
    <source>
        <dbReference type="Pfam" id="PF03819"/>
    </source>
</evidence>
<evidence type="ECO:0000256" key="2">
    <source>
        <dbReference type="ARBA" id="ARBA00061115"/>
    </source>
</evidence>
<dbReference type="GO" id="GO:0046061">
    <property type="term" value="P:dATP catabolic process"/>
    <property type="evidence" value="ECO:0007669"/>
    <property type="project" value="TreeGrafter"/>
</dbReference>
<dbReference type="GO" id="GO:0046076">
    <property type="term" value="P:dTTP catabolic process"/>
    <property type="evidence" value="ECO:0007669"/>
    <property type="project" value="TreeGrafter"/>
</dbReference>
<sequence>MDFAPATRQVGPMTRDPIHDLPEGIDQLLEIMRRLRDPVTGCPWDIAQDFATISPYTIEEAYEVDDAIARGDMEDLKSELGDLLFQSVFQAQIAADKGLFDFHDVAQSIANKMISRHPHVFGEDSNAKTPEQQTVDWEREKAAERARRGETRVLDGVAMGLPALMRAQKLQKRAARVGFDWPDAADVLDKIREEAAELAEARDRLTQAEVFEEFGDLLFVMVNLGRHLGVDAEEALRACNAKFTRRFNAVEDALADLGKVPQDSDLAEMDALWNAAKAAEKAGGRPDAPAAAPEPGPDRS</sequence>
<dbReference type="GO" id="GO:0047693">
    <property type="term" value="F:ATP diphosphatase activity"/>
    <property type="evidence" value="ECO:0007669"/>
    <property type="project" value="UniProtKB-EC"/>
</dbReference>
<dbReference type="PANTHER" id="PTHR30522">
    <property type="entry name" value="NUCLEOSIDE TRIPHOSPHATE PYROPHOSPHOHYDROLASE"/>
    <property type="match status" value="1"/>
</dbReference>